<dbReference type="Proteomes" id="UP000273145">
    <property type="component" value="Chromosome"/>
</dbReference>
<dbReference type="InterPro" id="IPR052091">
    <property type="entry name" value="Beta-ala_Activ/Resist"/>
</dbReference>
<feature type="domain" description="SLH" evidence="3">
    <location>
        <begin position="1068"/>
        <end position="1121"/>
    </location>
</feature>
<dbReference type="Gene3D" id="2.60.40.10">
    <property type="entry name" value="Immunoglobulins"/>
    <property type="match status" value="2"/>
</dbReference>
<evidence type="ECO:0000313" key="5">
    <source>
        <dbReference type="Proteomes" id="UP000273145"/>
    </source>
</evidence>
<gene>
    <name evidence="4" type="ORF">EIM92_02030</name>
</gene>
<feature type="region of interest" description="Disordered" evidence="1">
    <location>
        <begin position="805"/>
        <end position="837"/>
    </location>
</feature>
<feature type="domain" description="Fibronectin type-III" evidence="2">
    <location>
        <begin position="443"/>
        <end position="540"/>
    </location>
</feature>
<evidence type="ECO:0000313" key="4">
    <source>
        <dbReference type="EMBL" id="AZK45121.1"/>
    </source>
</evidence>
<dbReference type="Pfam" id="PF12733">
    <property type="entry name" value="Cadherin-like"/>
    <property type="match status" value="2"/>
</dbReference>
<accession>A0A3Q8S921</accession>
<feature type="domain" description="SLH" evidence="3">
    <location>
        <begin position="1003"/>
        <end position="1066"/>
    </location>
</feature>
<dbReference type="InterPro" id="IPR013783">
    <property type="entry name" value="Ig-like_fold"/>
</dbReference>
<dbReference type="InterPro" id="IPR001119">
    <property type="entry name" value="SLH_dom"/>
</dbReference>
<dbReference type="InterPro" id="IPR002372">
    <property type="entry name" value="PQQ_rpt_dom"/>
</dbReference>
<dbReference type="PROSITE" id="PS50853">
    <property type="entry name" value="FN3"/>
    <property type="match status" value="2"/>
</dbReference>
<dbReference type="InterPro" id="IPR011081">
    <property type="entry name" value="Big_4"/>
</dbReference>
<organism evidence="4 5">
    <name type="scientific">Paenibacillus lentus</name>
    <dbReference type="NCBI Taxonomy" id="1338368"/>
    <lineage>
        <taxon>Bacteria</taxon>
        <taxon>Bacillati</taxon>
        <taxon>Bacillota</taxon>
        <taxon>Bacilli</taxon>
        <taxon>Bacillales</taxon>
        <taxon>Paenibacillaceae</taxon>
        <taxon>Paenibacillus</taxon>
    </lineage>
</organism>
<proteinExistence type="predicted"/>
<dbReference type="InterPro" id="IPR025883">
    <property type="entry name" value="Cadherin-like_domain"/>
</dbReference>
<dbReference type="InterPro" id="IPR015943">
    <property type="entry name" value="WD40/YVTN_repeat-like_dom_sf"/>
</dbReference>
<sequence length="1121" mass="121037">MNQGSNKVWMLLLAIWLGLAGLFPAALVQAADLPFAQGAGYEPGAYDYEAAQPTAFNWTRQSRFMGSPDHDVKWSFEAGDKIYSTPAIGANGTLYVGSYDGKLYALNSKTGKLKWTFKTGGAIASSPTIGADGTVYIGSGDGKLYALDPNAADDDDREKWSFATGDRIYSSAAIGQDGIIYVSSYDGKIYALDPDADHGQREIWSYEIGGQIDSSPAVGVDGTIYVGSGNGIFYALDSDAQDEAQRLKWSFEPETAEECLWMMDGPCSFYSSPAISADGSMIYVGSDDGYVYALDPNADDAHRLKWSYETWGAVSSSPAIGQDGTVYVGSLDGALYALDPEAVDEHKREKWSFDTSIKTWCMIISSPVVGADGTIYIGSIGWYGDGALYALDPKANDDDERVLWSFATGKEIRSSPVIGPDGTVYIGTDDHKLYAIGTRSIAAPEKVTADAGENAARLVWEAVDGAVGYKLYHYQGTASPVQSEQWELVNVDGLITGTEYNVTSLTPGKLYWFAIQAVAMEGTESDLSEPVSAMPYTNVAELMALSTIRTAKGTKLEQLSLPVGVRVRLTDGSERDLSVSWDLVNTDYDSGQAGAYTVTGELQYPEYIRNPGKLNPELTVTVLPSNDAKLRDIRLDGELLPGFKSEIYTYNLHFPYLIEQISVTAATYEPGAKSEIIGGNVQRLQVGSNHIEIIVTAENGDTQQYTVTVIREPDALAPIWPSGSELTVSDITQTSVKLTWPSAQDDFAVSGYRLYLNDEKKVDQVIGHYEYSVTESVYTYTVTGLAPGTSYRFTVKAYDAVGNESEPGLSQTAVTLSRSSSGSSRSGRGTAGGDRHLSRNANLKTLEVWVDGKRISLTPSFTADTLSYTVKTGAKQIEVKVFAEHPKAKVTWRDQVVDSSIKIDLQEGDNAIPLHVQAEDGTRKVYTLFIEQKSTPPAELAAPAISFNDIARHWAEGYIKRAALEGIVSGYPDGSFKPNRPLTRVEFAVMLAGAMKWEGDAVAVIFTDHDQIGAWAKSSVAQAVQAGIISGYEDGSFRPNAPITRAEMAAMIARALKLQSNPDASTGFADDDTIPQWAKGPVDAALKMGLVAGRGGNRFIANDAATRGEATVIVLKMLSIE</sequence>
<dbReference type="InterPro" id="IPR018391">
    <property type="entry name" value="PQQ_b-propeller_rpt"/>
</dbReference>
<dbReference type="GO" id="GO:0043041">
    <property type="term" value="P:amino acid activation for nonribosomal peptide biosynthetic process"/>
    <property type="evidence" value="ECO:0007669"/>
    <property type="project" value="TreeGrafter"/>
</dbReference>
<protein>
    <submittedName>
        <fullName evidence="4">Uncharacterized protein</fullName>
    </submittedName>
</protein>
<dbReference type="Pfam" id="PF00395">
    <property type="entry name" value="SLH"/>
    <property type="match status" value="3"/>
</dbReference>
<feature type="domain" description="SLH" evidence="3">
    <location>
        <begin position="942"/>
        <end position="1002"/>
    </location>
</feature>
<dbReference type="PANTHER" id="PTHR44394:SF1">
    <property type="entry name" value="BETA-ALANINE-ACTIVATING ENZYME"/>
    <property type="match status" value="1"/>
</dbReference>
<dbReference type="PANTHER" id="PTHR44394">
    <property type="entry name" value="BETA-ALANINE-ACTIVATING ENZYME"/>
    <property type="match status" value="1"/>
</dbReference>
<dbReference type="SUPFAM" id="SSF50998">
    <property type="entry name" value="Quinoprotein alcohol dehydrogenase-like"/>
    <property type="match status" value="1"/>
</dbReference>
<reference evidence="4 5" key="1">
    <citation type="submission" date="2018-11" db="EMBL/GenBank/DDBJ databases">
        <title>Genome sequencing of Paenibacillus lentus DSM25539(T).</title>
        <authorList>
            <person name="Kook J.-K."/>
            <person name="Park S.-N."/>
            <person name="Lim Y.K."/>
        </authorList>
    </citation>
    <scope>NUCLEOTIDE SEQUENCE [LARGE SCALE GENOMIC DNA]</scope>
    <source>
        <strain evidence="4 5">DSM 25539</strain>
    </source>
</reference>
<dbReference type="CDD" id="cd00063">
    <property type="entry name" value="FN3"/>
    <property type="match status" value="2"/>
</dbReference>
<keyword evidence="5" id="KW-1185">Reference proteome</keyword>
<dbReference type="Pfam" id="PF00041">
    <property type="entry name" value="fn3"/>
    <property type="match status" value="2"/>
</dbReference>
<dbReference type="PROSITE" id="PS51272">
    <property type="entry name" value="SLH"/>
    <property type="match status" value="3"/>
</dbReference>
<dbReference type="RefSeq" id="WP_125081250.1">
    <property type="nucleotide sequence ID" value="NZ_CP034248.1"/>
</dbReference>
<dbReference type="Gene3D" id="2.40.10.480">
    <property type="match status" value="1"/>
</dbReference>
<feature type="domain" description="Fibronectin type-III" evidence="2">
    <location>
        <begin position="722"/>
        <end position="818"/>
    </location>
</feature>
<dbReference type="SMART" id="SM00060">
    <property type="entry name" value="FN3"/>
    <property type="match status" value="2"/>
</dbReference>
<dbReference type="Pfam" id="PF07532">
    <property type="entry name" value="Big_4"/>
    <property type="match status" value="1"/>
</dbReference>
<dbReference type="SUPFAM" id="SSF49265">
    <property type="entry name" value="Fibronectin type III"/>
    <property type="match status" value="1"/>
</dbReference>
<evidence type="ECO:0000259" key="3">
    <source>
        <dbReference type="PROSITE" id="PS51272"/>
    </source>
</evidence>
<dbReference type="Pfam" id="PF13360">
    <property type="entry name" value="PQQ_2"/>
    <property type="match status" value="1"/>
</dbReference>
<dbReference type="InterPro" id="IPR003961">
    <property type="entry name" value="FN3_dom"/>
</dbReference>
<evidence type="ECO:0000256" key="1">
    <source>
        <dbReference type="SAM" id="MobiDB-lite"/>
    </source>
</evidence>
<dbReference type="AlphaFoldDB" id="A0A3Q8S921"/>
<dbReference type="OrthoDB" id="1858867at2"/>
<dbReference type="InterPro" id="IPR011047">
    <property type="entry name" value="Quinoprotein_ADH-like_sf"/>
</dbReference>
<dbReference type="Gene3D" id="2.40.128.630">
    <property type="match status" value="1"/>
</dbReference>
<dbReference type="KEGG" id="plen:EIM92_02030"/>
<dbReference type="InterPro" id="IPR036116">
    <property type="entry name" value="FN3_sf"/>
</dbReference>
<evidence type="ECO:0000259" key="2">
    <source>
        <dbReference type="PROSITE" id="PS50853"/>
    </source>
</evidence>
<dbReference type="Gene3D" id="2.130.10.10">
    <property type="entry name" value="YVTN repeat-like/Quinoprotein amine dehydrogenase"/>
    <property type="match status" value="2"/>
</dbReference>
<name>A0A3Q8S921_9BACL</name>
<dbReference type="EMBL" id="CP034248">
    <property type="protein sequence ID" value="AZK45121.1"/>
    <property type="molecule type" value="Genomic_DNA"/>
</dbReference>
<dbReference type="SMART" id="SM00564">
    <property type="entry name" value="PQQ"/>
    <property type="match status" value="8"/>
</dbReference>
<feature type="compositionally biased region" description="Low complexity" evidence="1">
    <location>
        <begin position="817"/>
        <end position="828"/>
    </location>
</feature>